<dbReference type="EMBL" id="CAJVPV010007215">
    <property type="protein sequence ID" value="CAG8616081.1"/>
    <property type="molecule type" value="Genomic_DNA"/>
</dbReference>
<keyword evidence="2" id="KW-1185">Reference proteome</keyword>
<accession>A0A9N9CVK9</accession>
<proteinExistence type="predicted"/>
<dbReference type="AlphaFoldDB" id="A0A9N9CVK9"/>
<evidence type="ECO:0000313" key="2">
    <source>
        <dbReference type="Proteomes" id="UP000789342"/>
    </source>
</evidence>
<dbReference type="Proteomes" id="UP000789342">
    <property type="component" value="Unassembled WGS sequence"/>
</dbReference>
<name>A0A9N9CVK9_9GLOM</name>
<protein>
    <submittedName>
        <fullName evidence="1">18660_t:CDS:1</fullName>
    </submittedName>
</protein>
<gene>
    <name evidence="1" type="ORF">AMORRO_LOCUS8448</name>
</gene>
<comment type="caution">
    <text evidence="1">The sequence shown here is derived from an EMBL/GenBank/DDBJ whole genome shotgun (WGS) entry which is preliminary data.</text>
</comment>
<evidence type="ECO:0000313" key="1">
    <source>
        <dbReference type="EMBL" id="CAG8616081.1"/>
    </source>
</evidence>
<sequence length="281" mass="32625">MIKETNHYQSITLFFTYNEEKVSFIFPENKNIQKTSETNGFIFFRIHLQKFLQGLSDKKLVPRPVNPKVSSLAGELWRNNKDSLEKIISNLYPTESSTNNLEQKWLSMPRYHEFDGQTLSAPQHEYDLPLNYPTLGDQFLPPGYLPNAQPPCIPECTPHPGIDTLRIPEEPMEYTPHPDIGFSHPPFMPHENTISPSEFISLPTTDNYNQYLPEIPLPDVNTWNLFPDLSEEQVLLNEGHILPSDVDYYPNSEILSEHNYEGFFPLEVDGYTYENDFYHLL</sequence>
<organism evidence="1 2">
    <name type="scientific">Acaulospora morrowiae</name>
    <dbReference type="NCBI Taxonomy" id="94023"/>
    <lineage>
        <taxon>Eukaryota</taxon>
        <taxon>Fungi</taxon>
        <taxon>Fungi incertae sedis</taxon>
        <taxon>Mucoromycota</taxon>
        <taxon>Glomeromycotina</taxon>
        <taxon>Glomeromycetes</taxon>
        <taxon>Diversisporales</taxon>
        <taxon>Acaulosporaceae</taxon>
        <taxon>Acaulospora</taxon>
    </lineage>
</organism>
<reference evidence="1" key="1">
    <citation type="submission" date="2021-06" db="EMBL/GenBank/DDBJ databases">
        <authorList>
            <person name="Kallberg Y."/>
            <person name="Tangrot J."/>
            <person name="Rosling A."/>
        </authorList>
    </citation>
    <scope>NUCLEOTIDE SEQUENCE</scope>
    <source>
        <strain evidence="1">CL551</strain>
    </source>
</reference>